<dbReference type="PANTHER" id="PTHR33619">
    <property type="entry name" value="POLYSACCHARIDE EXPORT PROTEIN GFCE-RELATED"/>
    <property type="match status" value="1"/>
</dbReference>
<sequence length="420" mass="43940">MSFKIILSSTIQLGVRLLGLSMICSCAASVVPKNGFEESEVSSAYMAEWRSDYRARRLPFGWAGVENTHGCKVQGLPEAVAALPFGRNHNQLGDPRLAPGDLLQLNVEDDTLFSGPVVVASDGTISLRHMAPIGVAGRSIASAEDAVENALVGERIYKQGYSSVSLTVGAWAPVDVVVDGAVFIPGPVTVNDLPAEALQSDKVEASGDHAIQRRLSAALRAAGGIRPDADLSGIVIMREGQERKVDLSDALAGNGRHDPFLMSGDRVVVPSRGCFDAGLAQPSPITPPGVRVFLSNLSSPARANGPSAIGQHSTSLPYGTTLLQALFSANCVGGTQVTNAGRFAILATTDPITGESVVIQRAVEDLVRRPDRAEFNPTLLPGDAIACYNSVATNVRDVLAMIGELAGPSLLTVGLLEAAE</sequence>
<dbReference type="AlphaFoldDB" id="A0A9X2L6P3"/>
<evidence type="ECO:0000313" key="4">
    <source>
        <dbReference type="EMBL" id="MCQ8183956.1"/>
    </source>
</evidence>
<dbReference type="InterPro" id="IPR003715">
    <property type="entry name" value="Poly_export_N"/>
</dbReference>
<feature type="chain" id="PRO_5040886200" evidence="2">
    <location>
        <begin position="28"/>
        <end position="420"/>
    </location>
</feature>
<dbReference type="Gene3D" id="3.10.560.10">
    <property type="entry name" value="Outer membrane lipoprotein wza domain like"/>
    <property type="match status" value="1"/>
</dbReference>
<evidence type="ECO:0000313" key="5">
    <source>
        <dbReference type="Proteomes" id="UP001142610"/>
    </source>
</evidence>
<keyword evidence="5" id="KW-1185">Reference proteome</keyword>
<accession>A0A9X2L6P3</accession>
<protein>
    <submittedName>
        <fullName evidence="4">Polysaccharide biosynthesis/export family protein</fullName>
    </submittedName>
</protein>
<dbReference type="GO" id="GO:0015159">
    <property type="term" value="F:polysaccharide transmembrane transporter activity"/>
    <property type="evidence" value="ECO:0007669"/>
    <property type="project" value="InterPro"/>
</dbReference>
<name>A0A9X2L6P3_9PROT</name>
<dbReference type="PANTHER" id="PTHR33619:SF3">
    <property type="entry name" value="POLYSACCHARIDE EXPORT PROTEIN GFCE-RELATED"/>
    <property type="match status" value="1"/>
</dbReference>
<feature type="signal peptide" evidence="2">
    <location>
        <begin position="1"/>
        <end position="27"/>
    </location>
</feature>
<feature type="domain" description="Polysaccharide export protein N-terminal" evidence="3">
    <location>
        <begin position="94"/>
        <end position="166"/>
    </location>
</feature>
<dbReference type="RefSeq" id="WP_256617760.1">
    <property type="nucleotide sequence ID" value="NZ_JANIBC010000001.1"/>
</dbReference>
<evidence type="ECO:0000259" key="3">
    <source>
        <dbReference type="Pfam" id="PF02563"/>
    </source>
</evidence>
<proteinExistence type="predicted"/>
<dbReference type="Pfam" id="PF02563">
    <property type="entry name" value="Poly_export"/>
    <property type="match status" value="1"/>
</dbReference>
<comment type="caution">
    <text evidence="4">The sequence shown here is derived from an EMBL/GenBank/DDBJ whole genome shotgun (WGS) entry which is preliminary data.</text>
</comment>
<dbReference type="EMBL" id="JANIBC010000001">
    <property type="protein sequence ID" value="MCQ8183956.1"/>
    <property type="molecule type" value="Genomic_DNA"/>
</dbReference>
<evidence type="ECO:0000256" key="2">
    <source>
        <dbReference type="SAM" id="SignalP"/>
    </source>
</evidence>
<organism evidence="4 5">
    <name type="scientific">Parvularcula maris</name>
    <dbReference type="NCBI Taxonomy" id="2965077"/>
    <lineage>
        <taxon>Bacteria</taxon>
        <taxon>Pseudomonadati</taxon>
        <taxon>Pseudomonadota</taxon>
        <taxon>Alphaproteobacteria</taxon>
        <taxon>Parvularculales</taxon>
        <taxon>Parvularculaceae</taxon>
        <taxon>Parvularcula</taxon>
    </lineage>
</organism>
<dbReference type="Proteomes" id="UP001142610">
    <property type="component" value="Unassembled WGS sequence"/>
</dbReference>
<dbReference type="InterPro" id="IPR049712">
    <property type="entry name" value="Poly_export"/>
</dbReference>
<gene>
    <name evidence="4" type="ORF">NOG11_01005</name>
</gene>
<reference evidence="4" key="1">
    <citation type="submission" date="2022-07" db="EMBL/GenBank/DDBJ databases">
        <title>Parvularcula maris sp. nov., an algicidal bacterium isolated from seawater.</title>
        <authorList>
            <person name="Li F."/>
        </authorList>
    </citation>
    <scope>NUCLEOTIDE SEQUENCE</scope>
    <source>
        <strain evidence="4">BGMRC 0090</strain>
    </source>
</reference>
<evidence type="ECO:0000256" key="1">
    <source>
        <dbReference type="ARBA" id="ARBA00022729"/>
    </source>
</evidence>
<keyword evidence="1 2" id="KW-0732">Signal</keyword>